<evidence type="ECO:0000259" key="2">
    <source>
        <dbReference type="Pfam" id="PF02481"/>
    </source>
</evidence>
<sequence>MHEAHVGRVITADAQLSPEELAAIWFSIMCEPGDEFAGYIRHSLGVTSALNLVKAGNSGELVRQLFSVNAQDLGAARFGDLNRVASDALARWTPRLSASAMTQSHDWLKRSKSWLVTPESELWPENLNHLGWAAPAVLWGRGSPMALASTTHSLSVVGSRGATNYGSCVTGELITELRPFNISIVSGGAYGIDAAAHRAALSVGLNTIAVLAGGVDRLYPSGNHQLFDDIIANGVVISELPPGSSPTKWRFLQRNRLIAAIADATLVVEAGKRSGSISTANHATELGRPVGAIPGSITSTSSHGCNRLIQSGQAELIQDADDLLSLLGLHSQLSTLEVDSTDRLGPFEIRLLDALTTRPTDPTQVAQRAGLTMIEANVAFTQLNLSQLAVNSEKGWARSNAG</sequence>
<dbReference type="Gene3D" id="3.40.50.450">
    <property type="match status" value="1"/>
</dbReference>
<comment type="similarity">
    <text evidence="1">Belongs to the DprA/Smf family.</text>
</comment>
<organism evidence="3">
    <name type="scientific">freshwater metagenome</name>
    <dbReference type="NCBI Taxonomy" id="449393"/>
    <lineage>
        <taxon>unclassified sequences</taxon>
        <taxon>metagenomes</taxon>
        <taxon>ecological metagenomes</taxon>
    </lineage>
</organism>
<protein>
    <submittedName>
        <fullName evidence="3">Unannotated protein</fullName>
    </submittedName>
</protein>
<evidence type="ECO:0000313" key="3">
    <source>
        <dbReference type="EMBL" id="CAB4546152.1"/>
    </source>
</evidence>
<accession>A0A6J6C4D1</accession>
<dbReference type="GO" id="GO:0009294">
    <property type="term" value="P:DNA-mediated transformation"/>
    <property type="evidence" value="ECO:0007669"/>
    <property type="project" value="InterPro"/>
</dbReference>
<reference evidence="3" key="1">
    <citation type="submission" date="2020-05" db="EMBL/GenBank/DDBJ databases">
        <authorList>
            <person name="Chiriac C."/>
            <person name="Salcher M."/>
            <person name="Ghai R."/>
            <person name="Kavagutti S V."/>
        </authorList>
    </citation>
    <scope>NUCLEOTIDE SEQUENCE</scope>
</reference>
<dbReference type="EMBL" id="CAEZSH010000150">
    <property type="protein sequence ID" value="CAB4546152.1"/>
    <property type="molecule type" value="Genomic_DNA"/>
</dbReference>
<dbReference type="AlphaFoldDB" id="A0A6J6C4D1"/>
<dbReference type="InterPro" id="IPR003488">
    <property type="entry name" value="DprA"/>
</dbReference>
<proteinExistence type="inferred from homology"/>
<dbReference type="SUPFAM" id="SSF102405">
    <property type="entry name" value="MCP/YpsA-like"/>
    <property type="match status" value="1"/>
</dbReference>
<gene>
    <name evidence="3" type="ORF">UFOPK1410_00979</name>
</gene>
<evidence type="ECO:0000256" key="1">
    <source>
        <dbReference type="ARBA" id="ARBA00006525"/>
    </source>
</evidence>
<feature type="domain" description="Smf/DprA SLOG" evidence="2">
    <location>
        <begin position="115"/>
        <end position="326"/>
    </location>
</feature>
<name>A0A6J6C4D1_9ZZZZ</name>
<dbReference type="InterPro" id="IPR057666">
    <property type="entry name" value="DrpA_SLOG"/>
</dbReference>
<dbReference type="PANTHER" id="PTHR43022:SF1">
    <property type="entry name" value="PROTEIN SMF"/>
    <property type="match status" value="1"/>
</dbReference>
<dbReference type="PANTHER" id="PTHR43022">
    <property type="entry name" value="PROTEIN SMF"/>
    <property type="match status" value="1"/>
</dbReference>
<dbReference type="Pfam" id="PF02481">
    <property type="entry name" value="DNA_processg_A"/>
    <property type="match status" value="1"/>
</dbReference>
<dbReference type="NCBIfam" id="TIGR00732">
    <property type="entry name" value="dprA"/>
    <property type="match status" value="1"/>
</dbReference>